<organism evidence="9 10">
    <name type="scientific">Thermohalobacter berrensis</name>
    <dbReference type="NCBI Taxonomy" id="99594"/>
    <lineage>
        <taxon>Bacteria</taxon>
        <taxon>Bacillati</taxon>
        <taxon>Bacillota</taxon>
        <taxon>Tissierellia</taxon>
        <taxon>Tissierellales</taxon>
        <taxon>Thermohalobacteraceae</taxon>
        <taxon>Thermohalobacter</taxon>
    </lineage>
</organism>
<dbReference type="FunFam" id="3.40.1010.10:FF:000001">
    <property type="entry name" value="Siroheme synthase"/>
    <property type="match status" value="1"/>
</dbReference>
<gene>
    <name evidence="9" type="ORF">BET03_04600</name>
</gene>
<evidence type="ECO:0000259" key="8">
    <source>
        <dbReference type="Pfam" id="PF02602"/>
    </source>
</evidence>
<dbReference type="InterPro" id="IPR035996">
    <property type="entry name" value="4pyrrol_Methylase_sf"/>
</dbReference>
<dbReference type="EMBL" id="MCIB01000034">
    <property type="protein sequence ID" value="RKD30623.1"/>
    <property type="molecule type" value="Genomic_DNA"/>
</dbReference>
<keyword evidence="2 6" id="KW-0489">Methyltransferase</keyword>
<dbReference type="RefSeq" id="WP_120170157.1">
    <property type="nucleotide sequence ID" value="NZ_MCIB01000034.1"/>
</dbReference>
<dbReference type="GO" id="GO:0019354">
    <property type="term" value="P:siroheme biosynthetic process"/>
    <property type="evidence" value="ECO:0007669"/>
    <property type="project" value="InterPro"/>
</dbReference>
<dbReference type="CDD" id="cd11642">
    <property type="entry name" value="SUMT"/>
    <property type="match status" value="1"/>
</dbReference>
<dbReference type="FunFam" id="3.30.950.10:FF:000001">
    <property type="entry name" value="Siroheme synthase"/>
    <property type="match status" value="1"/>
</dbReference>
<evidence type="ECO:0000313" key="9">
    <source>
        <dbReference type="EMBL" id="RKD30623.1"/>
    </source>
</evidence>
<dbReference type="CDD" id="cd06578">
    <property type="entry name" value="HemD"/>
    <property type="match status" value="1"/>
</dbReference>
<dbReference type="Pfam" id="PF00590">
    <property type="entry name" value="TP_methylase"/>
    <property type="match status" value="1"/>
</dbReference>
<dbReference type="EC" id="2.1.1.107" evidence="1"/>
<dbReference type="Pfam" id="PF02602">
    <property type="entry name" value="HEM4"/>
    <property type="match status" value="1"/>
</dbReference>
<dbReference type="InterPro" id="IPR000878">
    <property type="entry name" value="4pyrrol_Mease"/>
</dbReference>
<dbReference type="PANTHER" id="PTHR45790">
    <property type="entry name" value="SIROHEME SYNTHASE-RELATED"/>
    <property type="match status" value="1"/>
</dbReference>
<dbReference type="InterPro" id="IPR003754">
    <property type="entry name" value="4pyrrol_synth_uPrphyn_synth"/>
</dbReference>
<dbReference type="InterPro" id="IPR006366">
    <property type="entry name" value="CobA/CysG_C"/>
</dbReference>
<dbReference type="InterPro" id="IPR014777">
    <property type="entry name" value="4pyrrole_Mease_sub1"/>
</dbReference>
<keyword evidence="5" id="KW-0627">Porphyrin biosynthesis</keyword>
<dbReference type="Proteomes" id="UP000284177">
    <property type="component" value="Unassembled WGS sequence"/>
</dbReference>
<dbReference type="InterPro" id="IPR003043">
    <property type="entry name" value="Uropor_MeTrfase_CS"/>
</dbReference>
<dbReference type="GO" id="GO:0004851">
    <property type="term" value="F:uroporphyrin-III C-methyltransferase activity"/>
    <property type="evidence" value="ECO:0007669"/>
    <property type="project" value="UniProtKB-EC"/>
</dbReference>
<dbReference type="SUPFAM" id="SSF69618">
    <property type="entry name" value="HemD-like"/>
    <property type="match status" value="1"/>
</dbReference>
<feature type="domain" description="Tetrapyrrole methylase" evidence="7">
    <location>
        <begin position="4"/>
        <end position="214"/>
    </location>
</feature>
<accession>A0A419SZK1</accession>
<dbReference type="Gene3D" id="3.40.50.10090">
    <property type="match status" value="2"/>
</dbReference>
<name>A0A419SZK1_9FIRM</name>
<dbReference type="PROSITE" id="PS00840">
    <property type="entry name" value="SUMT_2"/>
    <property type="match status" value="1"/>
</dbReference>
<evidence type="ECO:0000256" key="4">
    <source>
        <dbReference type="ARBA" id="ARBA00022691"/>
    </source>
</evidence>
<proteinExistence type="inferred from homology"/>
<evidence type="ECO:0000256" key="6">
    <source>
        <dbReference type="RuleBase" id="RU003960"/>
    </source>
</evidence>
<evidence type="ECO:0000313" key="10">
    <source>
        <dbReference type="Proteomes" id="UP000284177"/>
    </source>
</evidence>
<protein>
    <recommendedName>
        <fullName evidence="1">uroporphyrinogen-III C-methyltransferase</fullName>
        <ecNumber evidence="1">2.1.1.107</ecNumber>
    </recommendedName>
</protein>
<comment type="caution">
    <text evidence="9">The sequence shown here is derived from an EMBL/GenBank/DDBJ whole genome shotgun (WGS) entry which is preliminary data.</text>
</comment>
<dbReference type="PANTHER" id="PTHR45790:SF3">
    <property type="entry name" value="S-ADENOSYL-L-METHIONINE-DEPENDENT UROPORPHYRINOGEN III METHYLTRANSFERASE, CHLOROPLASTIC"/>
    <property type="match status" value="1"/>
</dbReference>
<evidence type="ECO:0000256" key="1">
    <source>
        <dbReference type="ARBA" id="ARBA00012162"/>
    </source>
</evidence>
<keyword evidence="4" id="KW-0949">S-adenosyl-L-methionine</keyword>
<dbReference type="Gene3D" id="3.30.950.10">
    <property type="entry name" value="Methyltransferase, Cobalt-precorrin-4 Transmethylase, Domain 2"/>
    <property type="match status" value="1"/>
</dbReference>
<dbReference type="GO" id="GO:0004852">
    <property type="term" value="F:uroporphyrinogen-III synthase activity"/>
    <property type="evidence" value="ECO:0007669"/>
    <property type="project" value="InterPro"/>
</dbReference>
<dbReference type="SUPFAM" id="SSF53790">
    <property type="entry name" value="Tetrapyrrole methylase"/>
    <property type="match status" value="1"/>
</dbReference>
<dbReference type="Gene3D" id="3.40.1010.10">
    <property type="entry name" value="Cobalt-precorrin-4 Transmethylase, Domain 1"/>
    <property type="match status" value="1"/>
</dbReference>
<dbReference type="AlphaFoldDB" id="A0A419SZK1"/>
<keyword evidence="10" id="KW-1185">Reference proteome</keyword>
<dbReference type="InterPro" id="IPR036108">
    <property type="entry name" value="4pyrrol_syn_uPrphyn_synt_sf"/>
</dbReference>
<dbReference type="GO" id="GO:0032259">
    <property type="term" value="P:methylation"/>
    <property type="evidence" value="ECO:0007669"/>
    <property type="project" value="UniProtKB-KW"/>
</dbReference>
<evidence type="ECO:0000256" key="2">
    <source>
        <dbReference type="ARBA" id="ARBA00022603"/>
    </source>
</evidence>
<dbReference type="PROSITE" id="PS00839">
    <property type="entry name" value="SUMT_1"/>
    <property type="match status" value="1"/>
</dbReference>
<sequence length="498" mass="55645">MKGKVYLVGAGPGDFELITLKGLKVLQKADVVVYDRLVNKKLLKELEKDCELIYVGKKANKHTMKQENINKLLADKAIEGKIVVRLKGGDPYVFGRGGEEGEFLYKKGIDFEVIPGITSAIGGLAYSGIPITHRDYASSFHVITGHLKDDSKELNWKAISNLQGTLVFLMGMSNLKKITKKLIENGKDKCTSVAVINWAANPNQKVVIGNLENIYEKVQKENIKPPALIVVGEVVKLREKLNFYEKKPLFGKNIVVTRARAQSSSLIKKINELGGNPIEFPTIKIKEIVPNNEFVEAINELRKYNYIIFTSVNGVKIFFNKLFDLGFDTRSLGHCKIVAIGPATAKSLIKWGVKADIIPEKYVGEEIYKELAKVIRTGDSVLIPRSKDARSYLVDSLKKICHVKEIKTYKTVLGNGDKKELLELLDLGKIDYITFTSSSTVKNFIDIIGKDNIVKIKDVKFISIGPITSKTIKDYGLKVYKQAKEYTIDGIIDCILKD</sequence>
<dbReference type="InterPro" id="IPR050161">
    <property type="entry name" value="Siro_Cobalamin_biosynth"/>
</dbReference>
<evidence type="ECO:0000259" key="7">
    <source>
        <dbReference type="Pfam" id="PF00590"/>
    </source>
</evidence>
<comment type="similarity">
    <text evidence="6">Belongs to the precorrin methyltransferase family.</text>
</comment>
<dbReference type="InterPro" id="IPR014776">
    <property type="entry name" value="4pyrrole_Mease_sub2"/>
</dbReference>
<dbReference type="NCBIfam" id="TIGR01469">
    <property type="entry name" value="cobA_cysG_Cterm"/>
    <property type="match status" value="1"/>
</dbReference>
<reference evidence="9 10" key="1">
    <citation type="submission" date="2016-08" db="EMBL/GenBank/DDBJ databases">
        <title>Novel Firmicutes and Novel Genomes.</title>
        <authorList>
            <person name="Poppleton D.I."/>
            <person name="Gribaldo S."/>
        </authorList>
    </citation>
    <scope>NUCLEOTIDE SEQUENCE [LARGE SCALE GENOMIC DNA]</scope>
    <source>
        <strain evidence="9 10">CTT3</strain>
    </source>
</reference>
<feature type="domain" description="Tetrapyrrole biosynthesis uroporphyrinogen III synthase" evidence="8">
    <location>
        <begin position="265"/>
        <end position="492"/>
    </location>
</feature>
<keyword evidence="3 6" id="KW-0808">Transferase</keyword>
<dbReference type="OrthoDB" id="9815856at2"/>
<evidence type="ECO:0000256" key="5">
    <source>
        <dbReference type="ARBA" id="ARBA00023244"/>
    </source>
</evidence>
<evidence type="ECO:0000256" key="3">
    <source>
        <dbReference type="ARBA" id="ARBA00022679"/>
    </source>
</evidence>
<dbReference type="NCBIfam" id="NF004790">
    <property type="entry name" value="PRK06136.1"/>
    <property type="match status" value="1"/>
</dbReference>